<dbReference type="Proteomes" id="UP001595629">
    <property type="component" value="Unassembled WGS sequence"/>
</dbReference>
<accession>A0ABV7TGS5</accession>
<keyword evidence="4" id="KW-1185">Reference proteome</keyword>
<name>A0ABV7TGS5_9RHOB</name>
<dbReference type="InterPro" id="IPR001343">
    <property type="entry name" value="Hemolysn_Ca-bd"/>
</dbReference>
<dbReference type="InterPro" id="IPR050557">
    <property type="entry name" value="RTX_toxin/Mannuronan_C5-epim"/>
</dbReference>
<dbReference type="SUPFAM" id="SSF51120">
    <property type="entry name" value="beta-Roll"/>
    <property type="match status" value="1"/>
</dbReference>
<dbReference type="Gene3D" id="2.160.20.160">
    <property type="match status" value="1"/>
</dbReference>
<reference evidence="4" key="1">
    <citation type="journal article" date="2019" name="Int. J. Syst. Evol. Microbiol.">
        <title>The Global Catalogue of Microorganisms (GCM) 10K type strain sequencing project: providing services to taxonomists for standard genome sequencing and annotation.</title>
        <authorList>
            <consortium name="The Broad Institute Genomics Platform"/>
            <consortium name="The Broad Institute Genome Sequencing Center for Infectious Disease"/>
            <person name="Wu L."/>
            <person name="Ma J."/>
        </authorList>
    </citation>
    <scope>NUCLEOTIDE SEQUENCE [LARGE SCALE GENOMIC DNA]</scope>
    <source>
        <strain evidence="4">KCTC 42911</strain>
    </source>
</reference>
<sequence length="533" mass="55707">MAINTIGNVTGTYTITDGAGTVQSYLLYDYAEIIASGAGIDSNLVADSLELIILGQIYAGTYGIDAQHNTNVDIQIDRDAAIRALQYSGIYVETSAASFILNDGDVVGENAGIKTWGASESVIINNGSITQTDQDSSQDAAVRMQDSGTGSARLINTGRIHGESNGVVIWGEGRDVDVENYGIITGRSYGLSIDATNTNEIVNHGTVSGEWAMRFFGYDESWSGATTTRIFNSGTVEGVGNTAIQFYSAYAGQSWTAALFLENSGEILGDIQVDQGGNRDDTIINSGLIVGETRLLGGDDYVQNSGEIVGSMDLGWGEDRFENTGLITMTIQAGNNNDVVVNTGTAGAVSLGSGDDTYDGRGGHVTGIDGYPGIHVWGGSGNDLFIIDDGSLLIDEDVDSGNDTVESAVSYQLADNIEELTLLGGDDINGDGNDLSNRLRGNMGSNRMDGGGETDYMYGRGGSDTMLGGDGDDFISGNSGWDIIRGEAGNDTLLGGAGRDVLDGGEGQDRASYYNAQLTGVFASLQNPANNTG</sequence>
<gene>
    <name evidence="3" type="ORF">ACFORG_13545</name>
</gene>
<dbReference type="InterPro" id="IPR018511">
    <property type="entry name" value="Hemolysin-typ_Ca-bd_CS"/>
</dbReference>
<keyword evidence="2" id="KW-0964">Secreted</keyword>
<dbReference type="PANTHER" id="PTHR38340">
    <property type="entry name" value="S-LAYER PROTEIN"/>
    <property type="match status" value="1"/>
</dbReference>
<dbReference type="Gene3D" id="2.150.10.10">
    <property type="entry name" value="Serralysin-like metalloprotease, C-terminal"/>
    <property type="match status" value="1"/>
</dbReference>
<dbReference type="InterPro" id="IPR011049">
    <property type="entry name" value="Serralysin-like_metalloprot_C"/>
</dbReference>
<dbReference type="EMBL" id="JBHRXI010000015">
    <property type="protein sequence ID" value="MFC3614791.1"/>
    <property type="molecule type" value="Genomic_DNA"/>
</dbReference>
<comment type="caution">
    <text evidence="3">The sequence shown here is derived from an EMBL/GenBank/DDBJ whole genome shotgun (WGS) entry which is preliminary data.</text>
</comment>
<dbReference type="PRINTS" id="PR00313">
    <property type="entry name" value="CABNDNGRPT"/>
</dbReference>
<evidence type="ECO:0000256" key="1">
    <source>
        <dbReference type="ARBA" id="ARBA00004613"/>
    </source>
</evidence>
<dbReference type="PANTHER" id="PTHR38340:SF1">
    <property type="entry name" value="S-LAYER PROTEIN"/>
    <property type="match status" value="1"/>
</dbReference>
<feature type="non-terminal residue" evidence="3">
    <location>
        <position position="533"/>
    </location>
</feature>
<dbReference type="RefSeq" id="WP_386736070.1">
    <property type="nucleotide sequence ID" value="NZ_JBHRXI010000015.1"/>
</dbReference>
<protein>
    <submittedName>
        <fullName evidence="3">Calcium-binding protein</fullName>
    </submittedName>
</protein>
<dbReference type="PROSITE" id="PS00330">
    <property type="entry name" value="HEMOLYSIN_CALCIUM"/>
    <property type="match status" value="2"/>
</dbReference>
<evidence type="ECO:0000313" key="3">
    <source>
        <dbReference type="EMBL" id="MFC3614791.1"/>
    </source>
</evidence>
<organism evidence="3 4">
    <name type="scientific">Lutimaribacter marinistellae</name>
    <dbReference type="NCBI Taxonomy" id="1820329"/>
    <lineage>
        <taxon>Bacteria</taxon>
        <taxon>Pseudomonadati</taxon>
        <taxon>Pseudomonadota</taxon>
        <taxon>Alphaproteobacteria</taxon>
        <taxon>Rhodobacterales</taxon>
        <taxon>Roseobacteraceae</taxon>
        <taxon>Lutimaribacter</taxon>
    </lineage>
</organism>
<comment type="subcellular location">
    <subcellularLocation>
        <location evidence="1">Secreted</location>
    </subcellularLocation>
</comment>
<evidence type="ECO:0000313" key="4">
    <source>
        <dbReference type="Proteomes" id="UP001595629"/>
    </source>
</evidence>
<dbReference type="Pfam" id="PF00353">
    <property type="entry name" value="HemolysinCabind"/>
    <property type="match status" value="2"/>
</dbReference>
<evidence type="ECO:0000256" key="2">
    <source>
        <dbReference type="ARBA" id="ARBA00022525"/>
    </source>
</evidence>
<proteinExistence type="predicted"/>